<dbReference type="InterPro" id="IPR036412">
    <property type="entry name" value="HAD-like_sf"/>
</dbReference>
<dbReference type="NCBIfam" id="TIGR01686">
    <property type="entry name" value="FkbH"/>
    <property type="match status" value="1"/>
</dbReference>
<dbReference type="Gene3D" id="3.40.50.1110">
    <property type="entry name" value="SGNH hydrolase"/>
    <property type="match status" value="1"/>
</dbReference>
<reference evidence="2 3" key="1">
    <citation type="submission" date="2016-08" db="EMBL/GenBank/DDBJ databases">
        <authorList>
            <person name="Seilhamer J.J."/>
        </authorList>
    </citation>
    <scope>NUCLEOTIDE SEQUENCE [LARGE SCALE GENOMIC DNA]</scope>
    <source>
        <strain evidence="2 3">NML150140-1</strain>
    </source>
</reference>
<accession>A0A1E3UDX6</accession>
<evidence type="ECO:0000313" key="2">
    <source>
        <dbReference type="EMBL" id="ODR46881.1"/>
    </source>
</evidence>
<gene>
    <name evidence="2" type="ORF">BEI59_24020</name>
</gene>
<evidence type="ECO:0000313" key="3">
    <source>
        <dbReference type="Proteomes" id="UP000094271"/>
    </source>
</evidence>
<evidence type="ECO:0000259" key="1">
    <source>
        <dbReference type="Pfam" id="PF21211"/>
    </source>
</evidence>
<dbReference type="EMBL" id="MEHA01000022">
    <property type="protein sequence ID" value="ODR46881.1"/>
    <property type="molecule type" value="Genomic_DNA"/>
</dbReference>
<protein>
    <submittedName>
        <fullName evidence="2">HAD family hydrolase</fullName>
    </submittedName>
</protein>
<dbReference type="NCBIfam" id="TIGR01681">
    <property type="entry name" value="HAD-SF-IIIC"/>
    <property type="match status" value="1"/>
</dbReference>
<dbReference type="SUPFAM" id="SSF56784">
    <property type="entry name" value="HAD-like"/>
    <property type="match status" value="1"/>
</dbReference>
<dbReference type="OrthoDB" id="323926at2"/>
<feature type="domain" description="BF1531-like N-terminal" evidence="1">
    <location>
        <begin position="57"/>
        <end position="231"/>
    </location>
</feature>
<keyword evidence="2" id="KW-0378">Hydrolase</keyword>
<comment type="caution">
    <text evidence="2">The sequence shown here is derived from an EMBL/GenBank/DDBJ whole genome shotgun (WGS) entry which is preliminary data.</text>
</comment>
<dbReference type="Pfam" id="PF21211">
    <property type="entry name" value="FkbH_N"/>
    <property type="match status" value="1"/>
</dbReference>
<name>A0A1E3UDX6_9FIRM</name>
<dbReference type="InterPro" id="IPR010037">
    <property type="entry name" value="FkbH_domain"/>
</dbReference>
<organism evidence="2 3">
    <name type="scientific">Eisenbergiella tayi</name>
    <dbReference type="NCBI Taxonomy" id="1432052"/>
    <lineage>
        <taxon>Bacteria</taxon>
        <taxon>Bacillati</taxon>
        <taxon>Bacillota</taxon>
        <taxon>Clostridia</taxon>
        <taxon>Lachnospirales</taxon>
        <taxon>Lachnospiraceae</taxon>
        <taxon>Eisenbergiella</taxon>
    </lineage>
</organism>
<dbReference type="AlphaFoldDB" id="A0A1E3UDX6"/>
<proteinExistence type="predicted"/>
<dbReference type="InterPro" id="IPR010033">
    <property type="entry name" value="HAD_SF_ppase_IIIC"/>
</dbReference>
<dbReference type="Proteomes" id="UP000094271">
    <property type="component" value="Unassembled WGS sequence"/>
</dbReference>
<dbReference type="InterPro" id="IPR049369">
    <property type="entry name" value="BF1531-like_N"/>
</dbReference>
<dbReference type="InterPro" id="IPR023214">
    <property type="entry name" value="HAD_sf"/>
</dbReference>
<dbReference type="InterPro" id="IPR036514">
    <property type="entry name" value="SGNH_hydro_sf"/>
</dbReference>
<sequence>MKELEYPFDSEYILKKSKSLKKKLLEDGSNRIEKKIAVFGGSTTHDVIRVMELFLLYQGISPVFYESEYARYWEDAMFGNEELDRFQPDIVYIHTSNRNITYWPSAGCGEAEVEALLNQQYEHFFSMWEHIRTVWNCPVIQNNMEYPFYRLMGNQDGVILSGRTSFVNRLNEKFADYARSTANFFINDINYQSAVYGLDAWSDPFYWHMYKYALCLDAIPWLALNVSNIIKAVYGKNKKSLVLDLDNTLWGGVVGDDGPENLEIGPETSMGQVYSEFQEYVKSLKNIGVMLNVDSKNEEENAIAGLSHPDGILKPEDFIFIKANWKPKNENMMEIAREMNILPDSLVFADDNPAEREIVRSYVNGVSVPELGTPEQYIRVLDHNGYFEVTNLSEDDRKRNEMYKANVLRAQQEASFTDYGSYLKSLQMKAIIRPFETIYMSRISQLTNKSNQFNLTTRRYTQSEIEQAAADPDNITLYGKLEDKFGDNGVVSVLIGHKEKKSRVELHLDLWLMSCRVLKRDMEFAMMDELVKNCRMQGISVIYGYFYPTGKNAMVKDFFAIQGFDKLNEDGAKTVWKFEIPNDYKNKNYYIEIAENNDKTQGDNHE</sequence>
<dbReference type="GO" id="GO:0016787">
    <property type="term" value="F:hydrolase activity"/>
    <property type="evidence" value="ECO:0007669"/>
    <property type="project" value="UniProtKB-KW"/>
</dbReference>
<dbReference type="Gene3D" id="3.40.50.1000">
    <property type="entry name" value="HAD superfamily/HAD-like"/>
    <property type="match status" value="1"/>
</dbReference>